<dbReference type="EMBL" id="CAJOBH010016901">
    <property type="protein sequence ID" value="CAF4196210.1"/>
    <property type="molecule type" value="Genomic_DNA"/>
</dbReference>
<feature type="non-terminal residue" evidence="2">
    <location>
        <position position="1"/>
    </location>
</feature>
<organism evidence="2 4">
    <name type="scientific">Rotaria magnacalcarata</name>
    <dbReference type="NCBI Taxonomy" id="392030"/>
    <lineage>
        <taxon>Eukaryota</taxon>
        <taxon>Metazoa</taxon>
        <taxon>Spiralia</taxon>
        <taxon>Gnathifera</taxon>
        <taxon>Rotifera</taxon>
        <taxon>Eurotatoria</taxon>
        <taxon>Bdelloidea</taxon>
        <taxon>Philodinida</taxon>
        <taxon>Philodinidae</taxon>
        <taxon>Rotaria</taxon>
    </lineage>
</organism>
<dbReference type="Proteomes" id="UP000681967">
    <property type="component" value="Unassembled WGS sequence"/>
</dbReference>
<dbReference type="InterPro" id="IPR023696">
    <property type="entry name" value="Ureohydrolase_dom_sf"/>
</dbReference>
<accession>A0A8S2TQK5</accession>
<dbReference type="Proteomes" id="UP000676336">
    <property type="component" value="Unassembled WGS sequence"/>
</dbReference>
<evidence type="ECO:0000313" key="2">
    <source>
        <dbReference type="EMBL" id="CAF4300376.1"/>
    </source>
</evidence>
<evidence type="ECO:0008006" key="5">
    <source>
        <dbReference type="Google" id="ProtNLM"/>
    </source>
</evidence>
<reference evidence="2" key="1">
    <citation type="submission" date="2021-02" db="EMBL/GenBank/DDBJ databases">
        <authorList>
            <person name="Nowell W R."/>
        </authorList>
    </citation>
    <scope>NUCLEOTIDE SEQUENCE</scope>
</reference>
<dbReference type="Proteomes" id="UP000681720">
    <property type="component" value="Unassembled WGS sequence"/>
</dbReference>
<evidence type="ECO:0000313" key="3">
    <source>
        <dbReference type="EMBL" id="CAF4319644.1"/>
    </source>
</evidence>
<proteinExistence type="predicted"/>
<protein>
    <recommendedName>
        <fullName evidence="5">Histone deacetylase</fullName>
    </recommendedName>
</protein>
<dbReference type="SUPFAM" id="SSF52768">
    <property type="entry name" value="Arginase/deacetylase"/>
    <property type="match status" value="1"/>
</dbReference>
<evidence type="ECO:0000313" key="1">
    <source>
        <dbReference type="EMBL" id="CAF4196210.1"/>
    </source>
</evidence>
<evidence type="ECO:0000313" key="4">
    <source>
        <dbReference type="Proteomes" id="UP000676336"/>
    </source>
</evidence>
<gene>
    <name evidence="1" type="ORF">BYL167_LOCUS23458</name>
    <name evidence="3" type="ORF">GIL414_LOCUS26649</name>
    <name evidence="2" type="ORF">SMN809_LOCUS26075</name>
</gene>
<dbReference type="EMBL" id="CAJOBI010036113">
    <property type="protein sequence ID" value="CAF4300376.1"/>
    <property type="molecule type" value="Genomic_DNA"/>
</dbReference>
<comment type="caution">
    <text evidence="2">The sequence shown here is derived from an EMBL/GenBank/DDBJ whole genome shotgun (WGS) entry which is preliminary data.</text>
</comment>
<dbReference type="AlphaFoldDB" id="A0A8S2TQK5"/>
<sequence>LADGKVVLVLEGGYELNALAQCGKACVETLLSRELPSFSKETLKAKPNPYAVQSLKHVMEVQRMYLDSLKNRLNFHLCYVLF</sequence>
<dbReference type="InterPro" id="IPR037138">
    <property type="entry name" value="His_deacetylse_dom_sf"/>
</dbReference>
<name>A0A8S2TQK5_9BILA</name>
<dbReference type="EMBL" id="CAJOBJ010039720">
    <property type="protein sequence ID" value="CAF4319644.1"/>
    <property type="molecule type" value="Genomic_DNA"/>
</dbReference>
<dbReference type="Gene3D" id="3.40.800.20">
    <property type="entry name" value="Histone deacetylase domain"/>
    <property type="match status" value="1"/>
</dbReference>